<evidence type="ECO:0000256" key="3">
    <source>
        <dbReference type="ARBA" id="ARBA00022827"/>
    </source>
</evidence>
<evidence type="ECO:0000256" key="4">
    <source>
        <dbReference type="ARBA" id="ARBA00023002"/>
    </source>
</evidence>
<dbReference type="PANTHER" id="PTHR43706">
    <property type="entry name" value="NADH DEHYDROGENASE"/>
    <property type="match status" value="1"/>
</dbReference>
<dbReference type="InterPro" id="IPR023753">
    <property type="entry name" value="FAD/NAD-binding_dom"/>
</dbReference>
<protein>
    <submittedName>
        <fullName evidence="9">Pyridine nucleotide-disulfide oxidoreductase-domain-containing protein</fullName>
    </submittedName>
</protein>
<dbReference type="GO" id="GO:0003954">
    <property type="term" value="F:NADH dehydrogenase activity"/>
    <property type="evidence" value="ECO:0007669"/>
    <property type="project" value="InterPro"/>
</dbReference>
<dbReference type="PRINTS" id="PR00368">
    <property type="entry name" value="FADPNR"/>
</dbReference>
<evidence type="ECO:0000256" key="2">
    <source>
        <dbReference type="ARBA" id="ARBA00022630"/>
    </source>
</evidence>
<sequence length="501" mass="55409">MSNAQLDEGRDNRERVVILGSGWAGYTLARQLDSKKFQAVVVSPRSHFSFTPLLASTSVGTLEFRTALEPIRSRRTNVEFYQGWADGVDFANKKVTIEESVVDPLQSMALTGDRHAGQTAEERVESKQRAAKKGRLFDLAYDKLVISVGCYSQTFGTPGVKEHAYFLKDVGDARKIRNRLLSCFEAAALPTIPDAIKKNLLNFAIVGGGPTGIEFAAELHDLIAEDLDRMYPELIPFHKISVYDVSAKVLPMFDESLTKYATEAFRREGITIKTSHHVEGLKPGAPGNSPDSHADYACYTLNVKEEGEVGVGMCVWSTGLMQNPFVANALRELPELPQAAKQSETESGQKAAPSQPWKVKMDSKSGSILTDERLQIKLISDKQETVLQDVYALGDCGILEGTSYPATAQVASQKAVWLAKRLNKNDLETSSFSFSNLGTMAYLGNWKALFQGGQGSQISGWAAWVMWRGAYLTKSVSIRNKILIPIYWVINWLFGRDISRF</sequence>
<evidence type="ECO:0000256" key="6">
    <source>
        <dbReference type="SAM" id="MobiDB-lite"/>
    </source>
</evidence>
<feature type="domain" description="FAD/NAD(P)-binding" evidence="7">
    <location>
        <begin position="15"/>
        <end position="326"/>
    </location>
</feature>
<dbReference type="Pfam" id="PF07992">
    <property type="entry name" value="Pyr_redox_2"/>
    <property type="match status" value="1"/>
</dbReference>
<evidence type="ECO:0000313" key="9">
    <source>
        <dbReference type="EMBL" id="TFL06750.1"/>
    </source>
</evidence>
<comment type="similarity">
    <text evidence="1">Belongs to the NADH dehydrogenase family.</text>
</comment>
<evidence type="ECO:0000259" key="7">
    <source>
        <dbReference type="Pfam" id="PF07992"/>
    </source>
</evidence>
<dbReference type="Gene3D" id="3.50.50.100">
    <property type="match status" value="1"/>
</dbReference>
<organism evidence="9 10">
    <name type="scientific">Pterulicium gracile</name>
    <dbReference type="NCBI Taxonomy" id="1884261"/>
    <lineage>
        <taxon>Eukaryota</taxon>
        <taxon>Fungi</taxon>
        <taxon>Dikarya</taxon>
        <taxon>Basidiomycota</taxon>
        <taxon>Agaricomycotina</taxon>
        <taxon>Agaricomycetes</taxon>
        <taxon>Agaricomycetidae</taxon>
        <taxon>Agaricales</taxon>
        <taxon>Pleurotineae</taxon>
        <taxon>Pterulaceae</taxon>
        <taxon>Pterulicium</taxon>
    </lineage>
</organism>
<evidence type="ECO:0000313" key="10">
    <source>
        <dbReference type="Proteomes" id="UP000305067"/>
    </source>
</evidence>
<proteinExistence type="inferred from homology"/>
<gene>
    <name evidence="9" type="ORF">BDV98DRAFT_588980</name>
</gene>
<dbReference type="InterPro" id="IPR054585">
    <property type="entry name" value="NDH2-like_C"/>
</dbReference>
<dbReference type="InterPro" id="IPR036188">
    <property type="entry name" value="FAD/NAD-bd_sf"/>
</dbReference>
<dbReference type="InterPro" id="IPR045024">
    <property type="entry name" value="NDH-2"/>
</dbReference>
<keyword evidence="3" id="KW-0274">FAD</keyword>
<keyword evidence="10" id="KW-1185">Reference proteome</keyword>
<dbReference type="OrthoDB" id="9992747at2759"/>
<evidence type="ECO:0000256" key="5">
    <source>
        <dbReference type="ARBA" id="ARBA00023027"/>
    </source>
</evidence>
<name>A0A5C3R0Y7_9AGAR</name>
<dbReference type="STRING" id="1884261.A0A5C3R0Y7"/>
<dbReference type="AlphaFoldDB" id="A0A5C3R0Y7"/>
<dbReference type="Proteomes" id="UP000305067">
    <property type="component" value="Unassembled WGS sequence"/>
</dbReference>
<keyword evidence="4" id="KW-0560">Oxidoreductase</keyword>
<dbReference type="PANTHER" id="PTHR43706:SF17">
    <property type="entry name" value="NADH DEHYDROGENASE (EUROFUNG)"/>
    <property type="match status" value="1"/>
</dbReference>
<accession>A0A5C3R0Y7</accession>
<evidence type="ECO:0000256" key="1">
    <source>
        <dbReference type="ARBA" id="ARBA00005272"/>
    </source>
</evidence>
<feature type="region of interest" description="Disordered" evidence="6">
    <location>
        <begin position="338"/>
        <end position="357"/>
    </location>
</feature>
<feature type="domain" description="External alternative NADH-ubiquinone oxidoreductase-like C-terminal" evidence="8">
    <location>
        <begin position="437"/>
        <end position="497"/>
    </location>
</feature>
<dbReference type="SUPFAM" id="SSF51905">
    <property type="entry name" value="FAD/NAD(P)-binding domain"/>
    <property type="match status" value="2"/>
</dbReference>
<keyword evidence="2" id="KW-0285">Flavoprotein</keyword>
<dbReference type="Pfam" id="PF22366">
    <property type="entry name" value="NDH2_C"/>
    <property type="match status" value="1"/>
</dbReference>
<reference evidence="9 10" key="1">
    <citation type="journal article" date="2019" name="Nat. Ecol. Evol.">
        <title>Megaphylogeny resolves global patterns of mushroom evolution.</title>
        <authorList>
            <person name="Varga T."/>
            <person name="Krizsan K."/>
            <person name="Foldi C."/>
            <person name="Dima B."/>
            <person name="Sanchez-Garcia M."/>
            <person name="Sanchez-Ramirez S."/>
            <person name="Szollosi G.J."/>
            <person name="Szarkandi J.G."/>
            <person name="Papp V."/>
            <person name="Albert L."/>
            <person name="Andreopoulos W."/>
            <person name="Angelini C."/>
            <person name="Antonin V."/>
            <person name="Barry K.W."/>
            <person name="Bougher N.L."/>
            <person name="Buchanan P."/>
            <person name="Buyck B."/>
            <person name="Bense V."/>
            <person name="Catcheside P."/>
            <person name="Chovatia M."/>
            <person name="Cooper J."/>
            <person name="Damon W."/>
            <person name="Desjardin D."/>
            <person name="Finy P."/>
            <person name="Geml J."/>
            <person name="Haridas S."/>
            <person name="Hughes K."/>
            <person name="Justo A."/>
            <person name="Karasinski D."/>
            <person name="Kautmanova I."/>
            <person name="Kiss B."/>
            <person name="Kocsube S."/>
            <person name="Kotiranta H."/>
            <person name="LaButti K.M."/>
            <person name="Lechner B.E."/>
            <person name="Liimatainen K."/>
            <person name="Lipzen A."/>
            <person name="Lukacs Z."/>
            <person name="Mihaltcheva S."/>
            <person name="Morgado L.N."/>
            <person name="Niskanen T."/>
            <person name="Noordeloos M.E."/>
            <person name="Ohm R.A."/>
            <person name="Ortiz-Santana B."/>
            <person name="Ovrebo C."/>
            <person name="Racz N."/>
            <person name="Riley R."/>
            <person name="Savchenko A."/>
            <person name="Shiryaev A."/>
            <person name="Soop K."/>
            <person name="Spirin V."/>
            <person name="Szebenyi C."/>
            <person name="Tomsovsky M."/>
            <person name="Tulloss R.E."/>
            <person name="Uehling J."/>
            <person name="Grigoriev I.V."/>
            <person name="Vagvolgyi C."/>
            <person name="Papp T."/>
            <person name="Martin F.M."/>
            <person name="Miettinen O."/>
            <person name="Hibbett D.S."/>
            <person name="Nagy L.G."/>
        </authorList>
    </citation>
    <scope>NUCLEOTIDE SEQUENCE [LARGE SCALE GENOMIC DNA]</scope>
    <source>
        <strain evidence="9 10">CBS 309.79</strain>
    </source>
</reference>
<keyword evidence="5" id="KW-0520">NAD</keyword>
<evidence type="ECO:0000259" key="8">
    <source>
        <dbReference type="Pfam" id="PF22366"/>
    </source>
</evidence>
<dbReference type="GO" id="GO:0005739">
    <property type="term" value="C:mitochondrion"/>
    <property type="evidence" value="ECO:0007669"/>
    <property type="project" value="UniProtKB-ARBA"/>
</dbReference>
<dbReference type="EMBL" id="ML178815">
    <property type="protein sequence ID" value="TFL06750.1"/>
    <property type="molecule type" value="Genomic_DNA"/>
</dbReference>